<keyword evidence="6" id="KW-0584">Phenylalanine biosynthesis</keyword>
<dbReference type="PROSITE" id="PS00857">
    <property type="entry name" value="PREPHENATE_DEHYDR_1"/>
    <property type="match status" value="1"/>
</dbReference>
<protein>
    <recommendedName>
        <fullName evidence="3">Prephenate dehydratase</fullName>
        <ecNumber evidence="2">4.2.1.51</ecNumber>
    </recommendedName>
</protein>
<accession>A0A1T4PVD4</accession>
<dbReference type="InterPro" id="IPR002912">
    <property type="entry name" value="ACT_dom"/>
</dbReference>
<evidence type="ECO:0000256" key="4">
    <source>
        <dbReference type="ARBA" id="ARBA00022605"/>
    </source>
</evidence>
<dbReference type="Pfam" id="PF00800">
    <property type="entry name" value="PDT"/>
    <property type="match status" value="1"/>
</dbReference>
<evidence type="ECO:0000256" key="5">
    <source>
        <dbReference type="ARBA" id="ARBA00023141"/>
    </source>
</evidence>
<dbReference type="PIRSF" id="PIRSF001500">
    <property type="entry name" value="Chor_mut_pdt_Ppr"/>
    <property type="match status" value="1"/>
</dbReference>
<dbReference type="EC" id="4.2.1.51" evidence="2"/>
<organism evidence="12 13">
    <name type="scientific">Carboxydocella sporoproducens DSM 16521</name>
    <dbReference type="NCBI Taxonomy" id="1121270"/>
    <lineage>
        <taxon>Bacteria</taxon>
        <taxon>Bacillati</taxon>
        <taxon>Bacillota</taxon>
        <taxon>Clostridia</taxon>
        <taxon>Eubacteriales</taxon>
        <taxon>Clostridiales Family XVI. Incertae Sedis</taxon>
        <taxon>Carboxydocella</taxon>
    </lineage>
</organism>
<feature type="domain" description="Prephenate dehydratase" evidence="10">
    <location>
        <begin position="2"/>
        <end position="183"/>
    </location>
</feature>
<dbReference type="GO" id="GO:0004664">
    <property type="term" value="F:prephenate dehydratase activity"/>
    <property type="evidence" value="ECO:0007669"/>
    <property type="project" value="UniProtKB-EC"/>
</dbReference>
<evidence type="ECO:0000256" key="2">
    <source>
        <dbReference type="ARBA" id="ARBA00013147"/>
    </source>
</evidence>
<comment type="pathway">
    <text evidence="1">Amino-acid biosynthesis; L-phenylalanine biosynthesis; phenylpyruvate from prephenate: step 1/1.</text>
</comment>
<name>A0A1T4PVD4_9FIRM</name>
<keyword evidence="7" id="KW-0456">Lyase</keyword>
<proteinExistence type="predicted"/>
<dbReference type="EMBL" id="FUXM01000014">
    <property type="protein sequence ID" value="SJZ95326.1"/>
    <property type="molecule type" value="Genomic_DNA"/>
</dbReference>
<evidence type="ECO:0000259" key="10">
    <source>
        <dbReference type="PROSITE" id="PS51171"/>
    </source>
</evidence>
<feature type="site" description="Essential for prephenate dehydratase activity" evidence="9">
    <location>
        <position position="176"/>
    </location>
</feature>
<dbReference type="CDD" id="cd04905">
    <property type="entry name" value="ACT_CM-PDT"/>
    <property type="match status" value="1"/>
</dbReference>
<dbReference type="PROSITE" id="PS51171">
    <property type="entry name" value="PREPHENATE_DEHYDR_3"/>
    <property type="match status" value="1"/>
</dbReference>
<dbReference type="AlphaFoldDB" id="A0A1T4PVD4"/>
<dbReference type="UniPathway" id="UPA00121">
    <property type="reaction ID" value="UER00345"/>
</dbReference>
<dbReference type="GO" id="GO:0009094">
    <property type="term" value="P:L-phenylalanine biosynthetic process"/>
    <property type="evidence" value="ECO:0007669"/>
    <property type="project" value="UniProtKB-UniPathway"/>
</dbReference>
<evidence type="ECO:0000256" key="7">
    <source>
        <dbReference type="ARBA" id="ARBA00023239"/>
    </source>
</evidence>
<evidence type="ECO:0000256" key="8">
    <source>
        <dbReference type="ARBA" id="ARBA00047848"/>
    </source>
</evidence>
<reference evidence="13" key="1">
    <citation type="submission" date="2017-02" db="EMBL/GenBank/DDBJ databases">
        <authorList>
            <person name="Varghese N."/>
            <person name="Submissions S."/>
        </authorList>
    </citation>
    <scope>NUCLEOTIDE SEQUENCE [LARGE SCALE GENOMIC DNA]</scope>
    <source>
        <strain evidence="13">DSM 16521</strain>
    </source>
</reference>
<dbReference type="NCBIfam" id="NF008865">
    <property type="entry name" value="PRK11898.1"/>
    <property type="match status" value="1"/>
</dbReference>
<keyword evidence="13" id="KW-1185">Reference proteome</keyword>
<dbReference type="OrthoDB" id="9802281at2"/>
<evidence type="ECO:0000256" key="9">
    <source>
        <dbReference type="PIRSR" id="PIRSR001500-2"/>
    </source>
</evidence>
<dbReference type="SUPFAM" id="SSF55021">
    <property type="entry name" value="ACT-like"/>
    <property type="match status" value="1"/>
</dbReference>
<gene>
    <name evidence="12" type="ORF">SAMN02745885_01413</name>
</gene>
<dbReference type="GO" id="GO:0005737">
    <property type="term" value="C:cytoplasm"/>
    <property type="evidence" value="ECO:0007669"/>
    <property type="project" value="TreeGrafter"/>
</dbReference>
<evidence type="ECO:0000259" key="11">
    <source>
        <dbReference type="PROSITE" id="PS51671"/>
    </source>
</evidence>
<dbReference type="PANTHER" id="PTHR21022:SF19">
    <property type="entry name" value="PREPHENATE DEHYDRATASE-RELATED"/>
    <property type="match status" value="1"/>
</dbReference>
<evidence type="ECO:0000256" key="3">
    <source>
        <dbReference type="ARBA" id="ARBA00021872"/>
    </source>
</evidence>
<dbReference type="SUPFAM" id="SSF53850">
    <property type="entry name" value="Periplasmic binding protein-like II"/>
    <property type="match status" value="1"/>
</dbReference>
<feature type="domain" description="ACT" evidence="11">
    <location>
        <begin position="199"/>
        <end position="277"/>
    </location>
</feature>
<evidence type="ECO:0000313" key="13">
    <source>
        <dbReference type="Proteomes" id="UP000189933"/>
    </source>
</evidence>
<keyword evidence="4" id="KW-0028">Amino-acid biosynthesis</keyword>
<dbReference type="Gene3D" id="3.40.190.10">
    <property type="entry name" value="Periplasmic binding protein-like II"/>
    <property type="match status" value="2"/>
</dbReference>
<dbReference type="InterPro" id="IPR001086">
    <property type="entry name" value="Preph_deHydtase"/>
</dbReference>
<dbReference type="InterPro" id="IPR018528">
    <property type="entry name" value="Preph_deHydtase_CS"/>
</dbReference>
<sequence>MRVGVLGPEGTFSQMAAEQYARRRHLNFQFFYFPDLARVMKALVQDQVELAIVPVENSQEGSLSTTLDFLLWQDGVQIQDEEVLAVRHWLWGKPGTRLDQISAVLSHHQALAQCQGWLNRRLPQAIKVLTTSTSEACAKVAKSEESLAAIAAPVAGAAYGLEALAEDLQDNKNNATRFLVLGKGSQSLRPQPGEKWKTSIAFGTPHEPGALYRALEPLARQGLNLCKIESRPAKRKLGEYIFLVDIEGCSLEPGPVSQGLIELMGRAAWVKMLGCYPAAPGGGEDE</sequence>
<evidence type="ECO:0000313" key="12">
    <source>
        <dbReference type="EMBL" id="SJZ95326.1"/>
    </source>
</evidence>
<dbReference type="InterPro" id="IPR045865">
    <property type="entry name" value="ACT-like_dom_sf"/>
</dbReference>
<evidence type="ECO:0000256" key="1">
    <source>
        <dbReference type="ARBA" id="ARBA00004741"/>
    </source>
</evidence>
<dbReference type="PANTHER" id="PTHR21022">
    <property type="entry name" value="PREPHENATE DEHYDRATASE P PROTEIN"/>
    <property type="match status" value="1"/>
</dbReference>
<dbReference type="RefSeq" id="WP_078665484.1">
    <property type="nucleotide sequence ID" value="NZ_FUXM01000014.1"/>
</dbReference>
<dbReference type="Gene3D" id="3.30.70.260">
    <property type="match status" value="1"/>
</dbReference>
<comment type="catalytic activity">
    <reaction evidence="8">
        <text>prephenate + H(+) = 3-phenylpyruvate + CO2 + H2O</text>
        <dbReference type="Rhea" id="RHEA:21648"/>
        <dbReference type="ChEBI" id="CHEBI:15377"/>
        <dbReference type="ChEBI" id="CHEBI:15378"/>
        <dbReference type="ChEBI" id="CHEBI:16526"/>
        <dbReference type="ChEBI" id="CHEBI:18005"/>
        <dbReference type="ChEBI" id="CHEBI:29934"/>
        <dbReference type="EC" id="4.2.1.51"/>
    </reaction>
</comment>
<evidence type="ECO:0000256" key="6">
    <source>
        <dbReference type="ARBA" id="ARBA00023222"/>
    </source>
</evidence>
<dbReference type="Proteomes" id="UP000189933">
    <property type="component" value="Unassembled WGS sequence"/>
</dbReference>
<keyword evidence="5" id="KW-0057">Aromatic amino acid biosynthesis</keyword>
<dbReference type="PROSITE" id="PS51671">
    <property type="entry name" value="ACT"/>
    <property type="match status" value="1"/>
</dbReference>
<dbReference type="InterPro" id="IPR008242">
    <property type="entry name" value="Chor_mutase/pphenate_deHydtase"/>
</dbReference>